<comment type="caution">
    <text evidence="4">The sequence shown here is derived from an EMBL/GenBank/DDBJ whole genome shotgun (WGS) entry which is preliminary data.</text>
</comment>
<feature type="domain" description="M23ase beta-sheet core" evidence="3">
    <location>
        <begin position="186"/>
        <end position="280"/>
    </location>
</feature>
<dbReference type="Proteomes" id="UP001617669">
    <property type="component" value="Unassembled WGS sequence"/>
</dbReference>
<dbReference type="EMBL" id="JBIWXY010000003">
    <property type="protein sequence ID" value="MFJ5447089.1"/>
    <property type="molecule type" value="Genomic_DNA"/>
</dbReference>
<reference evidence="4 5" key="1">
    <citation type="submission" date="2024-11" db="EMBL/GenBank/DDBJ databases">
        <authorList>
            <person name="Kaparullina E.N."/>
            <person name="Delegan Y.A."/>
            <person name="Doronina N.V."/>
        </authorList>
    </citation>
    <scope>NUCLEOTIDE SEQUENCE [LARGE SCALE GENOMIC DNA]</scope>
    <source>
        <strain evidence="4 5">7sh_L</strain>
    </source>
</reference>
<dbReference type="InterPro" id="IPR050570">
    <property type="entry name" value="Cell_wall_metabolism_enzyme"/>
</dbReference>
<evidence type="ECO:0000259" key="3">
    <source>
        <dbReference type="Pfam" id="PF01551"/>
    </source>
</evidence>
<name>A0ABW8GNS9_9PROT</name>
<feature type="transmembrane region" description="Helical" evidence="2">
    <location>
        <begin position="20"/>
        <end position="40"/>
    </location>
</feature>
<keyword evidence="2" id="KW-1133">Transmembrane helix</keyword>
<dbReference type="RefSeq" id="WP_400883570.1">
    <property type="nucleotide sequence ID" value="NZ_JBIWXY010000003.1"/>
</dbReference>
<dbReference type="SUPFAM" id="SSF51261">
    <property type="entry name" value="Duplicated hybrid motif"/>
    <property type="match status" value="1"/>
</dbReference>
<dbReference type="GO" id="GO:0016787">
    <property type="term" value="F:hydrolase activity"/>
    <property type="evidence" value="ECO:0007669"/>
    <property type="project" value="UniProtKB-KW"/>
</dbReference>
<accession>A0ABW8GNS9</accession>
<dbReference type="PANTHER" id="PTHR21666">
    <property type="entry name" value="PEPTIDASE-RELATED"/>
    <property type="match status" value="1"/>
</dbReference>
<keyword evidence="5" id="KW-1185">Reference proteome</keyword>
<evidence type="ECO:0000313" key="5">
    <source>
        <dbReference type="Proteomes" id="UP001617669"/>
    </source>
</evidence>
<keyword evidence="4" id="KW-0378">Hydrolase</keyword>
<organism evidence="4 5">
    <name type="scientific">Methylobacillus methanolivorans</name>
    <dbReference type="NCBI Taxonomy" id="1848927"/>
    <lineage>
        <taxon>Bacteria</taxon>
        <taxon>Pseudomonadati</taxon>
        <taxon>Pseudomonadota</taxon>
        <taxon>Betaproteobacteria</taxon>
        <taxon>Nitrosomonadales</taxon>
        <taxon>Methylophilaceae</taxon>
        <taxon>Methylobacillus</taxon>
    </lineage>
</organism>
<keyword evidence="2" id="KW-0812">Transmembrane</keyword>
<keyword evidence="2" id="KW-0472">Membrane</keyword>
<evidence type="ECO:0000256" key="1">
    <source>
        <dbReference type="ARBA" id="ARBA00022729"/>
    </source>
</evidence>
<dbReference type="Pfam" id="PF01551">
    <property type="entry name" value="Peptidase_M23"/>
    <property type="match status" value="1"/>
</dbReference>
<sequence length="288" mass="30680">MNIILVSNSTARTRSISLPLVLLIIGLLSLLPALLVWALIVPHGTHQHKGIPTSIHFVSASEQAHIDALAQQVGEMEARVLRLDALGARLSNLAGVKGADADALPPGRGGPMVDARTMSGVELEKHIHALTQSIELNGDKLSLLEATMLQQRLKASTLPSTMPTVVAYNSSSYGWRVDPFSGKEAFHEGLDFVADSGTPIYASAAGIVTAAEQTPDYGRIVKINHGSGLETRYAHASQLLVKAGERVERGQLIARVGSTGRSTGAHLHFEVRLNGAALDPRKYLQSAN</sequence>
<dbReference type="InterPro" id="IPR011055">
    <property type="entry name" value="Dup_hybrid_motif"/>
</dbReference>
<evidence type="ECO:0000256" key="2">
    <source>
        <dbReference type="SAM" id="Phobius"/>
    </source>
</evidence>
<dbReference type="PANTHER" id="PTHR21666:SF289">
    <property type="entry name" value="L-ALA--D-GLU ENDOPEPTIDASE"/>
    <property type="match status" value="1"/>
</dbReference>
<protein>
    <submittedName>
        <fullName evidence="4">M23 family metallopeptidase</fullName>
        <ecNumber evidence="4">3.4.24.-</ecNumber>
    </submittedName>
</protein>
<proteinExistence type="predicted"/>
<keyword evidence="1" id="KW-0732">Signal</keyword>
<dbReference type="InterPro" id="IPR016047">
    <property type="entry name" value="M23ase_b-sheet_dom"/>
</dbReference>
<gene>
    <name evidence="4" type="ORF">ACIKP9_12680</name>
</gene>
<evidence type="ECO:0000313" key="4">
    <source>
        <dbReference type="EMBL" id="MFJ5447089.1"/>
    </source>
</evidence>
<dbReference type="EC" id="3.4.24.-" evidence="4"/>
<dbReference type="Gene3D" id="2.70.70.10">
    <property type="entry name" value="Glucose Permease (Domain IIA)"/>
    <property type="match status" value="1"/>
</dbReference>
<dbReference type="CDD" id="cd12797">
    <property type="entry name" value="M23_peptidase"/>
    <property type="match status" value="1"/>
</dbReference>